<feature type="chain" id="PRO_5045101951" evidence="2">
    <location>
        <begin position="25"/>
        <end position="247"/>
    </location>
</feature>
<evidence type="ECO:0000256" key="2">
    <source>
        <dbReference type="SAM" id="SignalP"/>
    </source>
</evidence>
<proteinExistence type="predicted"/>
<keyword evidence="4" id="KW-1185">Reference proteome</keyword>
<keyword evidence="2" id="KW-0732">Signal</keyword>
<comment type="caution">
    <text evidence="3">The sequence shown here is derived from an EMBL/GenBank/DDBJ whole genome shotgun (WGS) entry which is preliminary data.</text>
</comment>
<gene>
    <name evidence="3" type="ORF">ACFOY2_16680</name>
</gene>
<dbReference type="RefSeq" id="WP_379528931.1">
    <property type="nucleotide sequence ID" value="NZ_JBHSBI010000007.1"/>
</dbReference>
<feature type="region of interest" description="Disordered" evidence="1">
    <location>
        <begin position="21"/>
        <end position="78"/>
    </location>
</feature>
<dbReference type="Proteomes" id="UP001595851">
    <property type="component" value="Unassembled WGS sequence"/>
</dbReference>
<accession>A0ABV8G6V9</accession>
<reference evidence="4" key="1">
    <citation type="journal article" date="2019" name="Int. J. Syst. Evol. Microbiol.">
        <title>The Global Catalogue of Microorganisms (GCM) 10K type strain sequencing project: providing services to taxonomists for standard genome sequencing and annotation.</title>
        <authorList>
            <consortium name="The Broad Institute Genomics Platform"/>
            <consortium name="The Broad Institute Genome Sequencing Center for Infectious Disease"/>
            <person name="Wu L."/>
            <person name="Ma J."/>
        </authorList>
    </citation>
    <scope>NUCLEOTIDE SEQUENCE [LARGE SCALE GENOMIC DNA]</scope>
    <source>
        <strain evidence="4">TBRC 1276</strain>
    </source>
</reference>
<evidence type="ECO:0000313" key="4">
    <source>
        <dbReference type="Proteomes" id="UP001595851"/>
    </source>
</evidence>
<protein>
    <submittedName>
        <fullName evidence="3">Uncharacterized protein</fullName>
    </submittedName>
</protein>
<name>A0ABV8G6V9_9ACTN</name>
<feature type="signal peptide" evidence="2">
    <location>
        <begin position="1"/>
        <end position="24"/>
    </location>
</feature>
<evidence type="ECO:0000256" key="1">
    <source>
        <dbReference type="SAM" id="MobiDB-lite"/>
    </source>
</evidence>
<evidence type="ECO:0000313" key="3">
    <source>
        <dbReference type="EMBL" id="MFC4008869.1"/>
    </source>
</evidence>
<feature type="compositionally biased region" description="Basic residues" evidence="1">
    <location>
        <begin position="65"/>
        <end position="76"/>
    </location>
</feature>
<dbReference type="EMBL" id="JBHSBI010000007">
    <property type="protein sequence ID" value="MFC4008869.1"/>
    <property type="molecule type" value="Genomic_DNA"/>
</dbReference>
<feature type="compositionally biased region" description="Basic and acidic residues" evidence="1">
    <location>
        <begin position="28"/>
        <end position="40"/>
    </location>
</feature>
<feature type="compositionally biased region" description="Acidic residues" evidence="1">
    <location>
        <begin position="41"/>
        <end position="59"/>
    </location>
</feature>
<organism evidence="3 4">
    <name type="scientific">Nonomuraea purpurea</name>
    <dbReference type="NCBI Taxonomy" id="1849276"/>
    <lineage>
        <taxon>Bacteria</taxon>
        <taxon>Bacillati</taxon>
        <taxon>Actinomycetota</taxon>
        <taxon>Actinomycetes</taxon>
        <taxon>Streptosporangiales</taxon>
        <taxon>Streptosporangiaceae</taxon>
        <taxon>Nonomuraea</taxon>
    </lineage>
</organism>
<sequence length="247" mass="28754">MATLTLRGSLSVAMVACMVPGASADTDPDTKNKTKTKTEPEAEPETEPEAENENEAENETENRERRRRRHHFHHHDIGHGRCSPRTFFRIHMVSPRNFFLPRTRYIDGPGGSMTVSVTREHEVVAFIETEREQQRETRFTAESTPTAEFTPSEVVRRLRRLGLPHLEERHMVFSGHEYTREVKKGMYGNMWYRVFGYRVGWSAWSVVGTCREVEVARGIANVPARVEGWRYWETKHPTFKRRLLSLK</sequence>